<feature type="region of interest" description="Disordered" evidence="1">
    <location>
        <begin position="1"/>
        <end position="118"/>
    </location>
</feature>
<feature type="compositionally biased region" description="Polar residues" evidence="1">
    <location>
        <begin position="152"/>
        <end position="170"/>
    </location>
</feature>
<feature type="compositionally biased region" description="Polar residues" evidence="1">
    <location>
        <begin position="41"/>
        <end position="81"/>
    </location>
</feature>
<sequence>MSVDDAAKNDPEKHDDTGSDRDSPPSIDEDLADRARRKQASRSTSQTRLSNSSPQVKRNTGLLSPRLSPQRSASPNGSRKMTSPRPRPGRLGQECANFLRPREVTVQRDLPEPGRLSEEVRVPYMGPLSIDTSVFKRTPKCWGHRIAKSGKTCAQSEPGSPVKTSSSDGPNGQRKVRRKSERPASGQDFRSHWESPYGELDHPVTPMTPPSSDCGDGQSEGETSNSLDLMEPIYRNDSGVAEHPSAESFSDLVGSESDDATESTQQTEESLIHTRKPSQCHSMSEDSYARDLRLRPTSQASSMGHTDSILPLHMSPFDYAIAPYLQNVRSSGESYIRNLPSPTEPSTPSVNRSFVDDDDDSIAEFSHRNEQLYPHPDRDPYPDPQLELFLLNMSAAMRSRYINLRTVLSRCTMLASCRVDRSSKYSAPPITNFHLLSRLARRHALPIAKNLELEGFQALCHYWIGRGEAGLRNWDAAEAAFEEALKLQITTRTDFRPRAQGRDAQTWLVRIRKQISMVAIVDEDKSVTDVLERYDHYWEAVEEGDRVDVEASRDQIPTAWVPDELLDHGEFTAKDLAYVKHSSYENDEAVKGLEAVIAENQWKISQKKMDYWVSLWEETQCC</sequence>
<feature type="compositionally biased region" description="Polar residues" evidence="1">
    <location>
        <begin position="340"/>
        <end position="352"/>
    </location>
</feature>
<dbReference type="AlphaFoldDB" id="A0A6A6JT74"/>
<name>A0A6A6JT74_WESOR</name>
<accession>A0A6A6JT74</accession>
<protein>
    <submittedName>
        <fullName evidence="2">Uncharacterized protein</fullName>
    </submittedName>
</protein>
<proteinExistence type="predicted"/>
<evidence type="ECO:0000313" key="2">
    <source>
        <dbReference type="EMBL" id="KAF2279444.1"/>
    </source>
</evidence>
<feature type="compositionally biased region" description="Basic and acidic residues" evidence="1">
    <location>
        <begin position="1"/>
        <end position="23"/>
    </location>
</feature>
<dbReference type="GeneID" id="54552755"/>
<gene>
    <name evidence="2" type="ORF">EI97DRAFT_439789</name>
</gene>
<feature type="compositionally biased region" description="Basic and acidic residues" evidence="1">
    <location>
        <begin position="100"/>
        <end position="118"/>
    </location>
</feature>
<evidence type="ECO:0000256" key="1">
    <source>
        <dbReference type="SAM" id="MobiDB-lite"/>
    </source>
</evidence>
<reference evidence="2" key="1">
    <citation type="journal article" date="2020" name="Stud. Mycol.">
        <title>101 Dothideomycetes genomes: a test case for predicting lifestyles and emergence of pathogens.</title>
        <authorList>
            <person name="Haridas S."/>
            <person name="Albert R."/>
            <person name="Binder M."/>
            <person name="Bloem J."/>
            <person name="Labutti K."/>
            <person name="Salamov A."/>
            <person name="Andreopoulos B."/>
            <person name="Baker S."/>
            <person name="Barry K."/>
            <person name="Bills G."/>
            <person name="Bluhm B."/>
            <person name="Cannon C."/>
            <person name="Castanera R."/>
            <person name="Culley D."/>
            <person name="Daum C."/>
            <person name="Ezra D."/>
            <person name="Gonzalez J."/>
            <person name="Henrissat B."/>
            <person name="Kuo A."/>
            <person name="Liang C."/>
            <person name="Lipzen A."/>
            <person name="Lutzoni F."/>
            <person name="Magnuson J."/>
            <person name="Mondo S."/>
            <person name="Nolan M."/>
            <person name="Ohm R."/>
            <person name="Pangilinan J."/>
            <person name="Park H.-J."/>
            <person name="Ramirez L."/>
            <person name="Alfaro M."/>
            <person name="Sun H."/>
            <person name="Tritt A."/>
            <person name="Yoshinaga Y."/>
            <person name="Zwiers L.-H."/>
            <person name="Turgeon B."/>
            <person name="Goodwin S."/>
            <person name="Spatafora J."/>
            <person name="Crous P."/>
            <person name="Grigoriev I."/>
        </authorList>
    </citation>
    <scope>NUCLEOTIDE SEQUENCE</scope>
    <source>
        <strain evidence="2">CBS 379.55</strain>
    </source>
</reference>
<evidence type="ECO:0000313" key="3">
    <source>
        <dbReference type="Proteomes" id="UP000800097"/>
    </source>
</evidence>
<dbReference type="OrthoDB" id="10677569at2759"/>
<dbReference type="Proteomes" id="UP000800097">
    <property type="component" value="Unassembled WGS sequence"/>
</dbReference>
<dbReference type="RefSeq" id="XP_033656983.1">
    <property type="nucleotide sequence ID" value="XM_033799580.1"/>
</dbReference>
<feature type="region of interest" description="Disordered" evidence="1">
    <location>
        <begin position="239"/>
        <end position="287"/>
    </location>
</feature>
<feature type="region of interest" description="Disordered" evidence="1">
    <location>
        <begin position="145"/>
        <end position="225"/>
    </location>
</feature>
<feature type="region of interest" description="Disordered" evidence="1">
    <location>
        <begin position="335"/>
        <end position="357"/>
    </location>
</feature>
<dbReference type="EMBL" id="ML986486">
    <property type="protein sequence ID" value="KAF2279444.1"/>
    <property type="molecule type" value="Genomic_DNA"/>
</dbReference>
<organism evidence="2 3">
    <name type="scientific">Westerdykella ornata</name>
    <dbReference type="NCBI Taxonomy" id="318751"/>
    <lineage>
        <taxon>Eukaryota</taxon>
        <taxon>Fungi</taxon>
        <taxon>Dikarya</taxon>
        <taxon>Ascomycota</taxon>
        <taxon>Pezizomycotina</taxon>
        <taxon>Dothideomycetes</taxon>
        <taxon>Pleosporomycetidae</taxon>
        <taxon>Pleosporales</taxon>
        <taxon>Sporormiaceae</taxon>
        <taxon>Westerdykella</taxon>
    </lineage>
</organism>
<keyword evidence="3" id="KW-1185">Reference proteome</keyword>